<dbReference type="EMBL" id="FP929132">
    <property type="protein sequence ID" value="CBX97905.1"/>
    <property type="molecule type" value="Genomic_DNA"/>
</dbReference>
<gene>
    <name evidence="2" type="ORF">LEMA_uP093140.1</name>
</gene>
<evidence type="ECO:0000313" key="3">
    <source>
        <dbReference type="Proteomes" id="UP000002668"/>
    </source>
</evidence>
<dbReference type="VEuPathDB" id="FungiDB:LEMA_uP093140.1"/>
<proteinExistence type="predicted"/>
<dbReference type="AlphaFoldDB" id="E5A2V9"/>
<sequence length="51" mass="5542">MTFPSTIPRHPPPAHGETTRRINIALKSSSCANVPPKNVRPVQQGNIRLVG</sequence>
<reference evidence="3" key="1">
    <citation type="journal article" date="2011" name="Nat. Commun.">
        <title>Effector diversification within compartments of the Leptosphaeria maculans genome affected by Repeat-Induced Point mutations.</title>
        <authorList>
            <person name="Rouxel T."/>
            <person name="Grandaubert J."/>
            <person name="Hane J.K."/>
            <person name="Hoede C."/>
            <person name="van de Wouw A.P."/>
            <person name="Couloux A."/>
            <person name="Dominguez V."/>
            <person name="Anthouard V."/>
            <person name="Bally P."/>
            <person name="Bourras S."/>
            <person name="Cozijnsen A.J."/>
            <person name="Ciuffetti L.M."/>
            <person name="Degrave A."/>
            <person name="Dilmaghani A."/>
            <person name="Duret L."/>
            <person name="Fudal I."/>
            <person name="Goodwin S.B."/>
            <person name="Gout L."/>
            <person name="Glaser N."/>
            <person name="Linglin J."/>
            <person name="Kema G.H.J."/>
            <person name="Lapalu N."/>
            <person name="Lawrence C.B."/>
            <person name="May K."/>
            <person name="Meyer M."/>
            <person name="Ollivier B."/>
            <person name="Poulain J."/>
            <person name="Schoch C.L."/>
            <person name="Simon A."/>
            <person name="Spatafora J.W."/>
            <person name="Stachowiak A."/>
            <person name="Turgeon B.G."/>
            <person name="Tyler B.M."/>
            <person name="Vincent D."/>
            <person name="Weissenbach J."/>
            <person name="Amselem J."/>
            <person name="Quesneville H."/>
            <person name="Oliver R.P."/>
            <person name="Wincker P."/>
            <person name="Balesdent M.-H."/>
            <person name="Howlett B.J."/>
        </authorList>
    </citation>
    <scope>NUCLEOTIDE SEQUENCE [LARGE SCALE GENOMIC DNA]</scope>
    <source>
        <strain evidence="3">JN3 / isolate v23.1.3 / race Av1-4-5-6-7-8</strain>
    </source>
</reference>
<feature type="compositionally biased region" description="Polar residues" evidence="1">
    <location>
        <begin position="41"/>
        <end position="51"/>
    </location>
</feature>
<name>E5A2V9_LEPMJ</name>
<keyword evidence="3" id="KW-1185">Reference proteome</keyword>
<dbReference type="Proteomes" id="UP000002668">
    <property type="component" value="Genome"/>
</dbReference>
<dbReference type="HOGENOM" id="CLU_3106848_0_0_1"/>
<protein>
    <submittedName>
        <fullName evidence="2">Predicted protein</fullName>
    </submittedName>
</protein>
<evidence type="ECO:0000313" key="2">
    <source>
        <dbReference type="EMBL" id="CBX97905.1"/>
    </source>
</evidence>
<organism evidence="3">
    <name type="scientific">Leptosphaeria maculans (strain JN3 / isolate v23.1.3 / race Av1-4-5-6-7-8)</name>
    <name type="common">Blackleg fungus</name>
    <name type="synonym">Phoma lingam</name>
    <dbReference type="NCBI Taxonomy" id="985895"/>
    <lineage>
        <taxon>Eukaryota</taxon>
        <taxon>Fungi</taxon>
        <taxon>Dikarya</taxon>
        <taxon>Ascomycota</taxon>
        <taxon>Pezizomycotina</taxon>
        <taxon>Dothideomycetes</taxon>
        <taxon>Pleosporomycetidae</taxon>
        <taxon>Pleosporales</taxon>
        <taxon>Pleosporineae</taxon>
        <taxon>Leptosphaeriaceae</taxon>
        <taxon>Plenodomus</taxon>
        <taxon>Plenodomus lingam/Leptosphaeria maculans species complex</taxon>
    </lineage>
</organism>
<feature type="region of interest" description="Disordered" evidence="1">
    <location>
        <begin position="28"/>
        <end position="51"/>
    </location>
</feature>
<evidence type="ECO:0000256" key="1">
    <source>
        <dbReference type="SAM" id="MobiDB-lite"/>
    </source>
</evidence>
<dbReference type="InParanoid" id="E5A2V9"/>
<accession>E5A2V9</accession>